<reference evidence="1" key="1">
    <citation type="submission" date="2022-12" db="EMBL/GenBank/DDBJ databases">
        <authorList>
            <person name="Petersen C."/>
        </authorList>
    </citation>
    <scope>NUCLEOTIDE SEQUENCE</scope>
    <source>
        <strain evidence="1">IBT 17660</strain>
    </source>
</reference>
<gene>
    <name evidence="1" type="ORF">N7530_009785</name>
</gene>
<evidence type="ECO:0000313" key="1">
    <source>
        <dbReference type="EMBL" id="KAJ5465998.1"/>
    </source>
</evidence>
<dbReference type="AlphaFoldDB" id="A0A9W9WJ41"/>
<accession>A0A9W9WJ41</accession>
<organism evidence="1 2">
    <name type="scientific">Penicillium desertorum</name>
    <dbReference type="NCBI Taxonomy" id="1303715"/>
    <lineage>
        <taxon>Eukaryota</taxon>
        <taxon>Fungi</taxon>
        <taxon>Dikarya</taxon>
        <taxon>Ascomycota</taxon>
        <taxon>Pezizomycotina</taxon>
        <taxon>Eurotiomycetes</taxon>
        <taxon>Eurotiomycetidae</taxon>
        <taxon>Eurotiales</taxon>
        <taxon>Aspergillaceae</taxon>
        <taxon>Penicillium</taxon>
    </lineage>
</organism>
<proteinExistence type="predicted"/>
<dbReference type="EMBL" id="JAPWDO010000006">
    <property type="protein sequence ID" value="KAJ5465998.1"/>
    <property type="molecule type" value="Genomic_DNA"/>
</dbReference>
<sequence length="116" mass="12836">MASNNDHWPPHLYAQPFNTLAPGPSFTSYPLSESIIKHPLGTGAMTEQSYVQVNCYEPQPASPQAGENVGFHQNPDEYGLANHTIGFHGQEATFSNMQKSFMWMAIPRQAVPKSCK</sequence>
<reference evidence="1" key="2">
    <citation type="journal article" date="2023" name="IMA Fungus">
        <title>Comparative genomic study of the Penicillium genus elucidates a diverse pangenome and 15 lateral gene transfer events.</title>
        <authorList>
            <person name="Petersen C."/>
            <person name="Sorensen T."/>
            <person name="Nielsen M.R."/>
            <person name="Sondergaard T.E."/>
            <person name="Sorensen J.L."/>
            <person name="Fitzpatrick D.A."/>
            <person name="Frisvad J.C."/>
            <person name="Nielsen K.L."/>
        </authorList>
    </citation>
    <scope>NUCLEOTIDE SEQUENCE</scope>
    <source>
        <strain evidence="1">IBT 17660</strain>
    </source>
</reference>
<evidence type="ECO:0000313" key="2">
    <source>
        <dbReference type="Proteomes" id="UP001147760"/>
    </source>
</evidence>
<comment type="caution">
    <text evidence="1">The sequence shown here is derived from an EMBL/GenBank/DDBJ whole genome shotgun (WGS) entry which is preliminary data.</text>
</comment>
<keyword evidence="2" id="KW-1185">Reference proteome</keyword>
<name>A0A9W9WJ41_9EURO</name>
<dbReference type="OrthoDB" id="4239138at2759"/>
<dbReference type="Proteomes" id="UP001147760">
    <property type="component" value="Unassembled WGS sequence"/>
</dbReference>
<protein>
    <submittedName>
        <fullName evidence="1">Uncharacterized protein</fullName>
    </submittedName>
</protein>